<keyword evidence="8" id="KW-0479">Metal-binding</keyword>
<dbReference type="Pfam" id="PF00633">
    <property type="entry name" value="HHH"/>
    <property type="match status" value="1"/>
</dbReference>
<dbReference type="GO" id="GO:0034039">
    <property type="term" value="F:8-oxo-7,8-dihydroguanine DNA N-glycosylase activity"/>
    <property type="evidence" value="ECO:0007669"/>
    <property type="project" value="TreeGrafter"/>
</dbReference>
<dbReference type="EMBL" id="SNZB01000001">
    <property type="protein sequence ID" value="TDR23150.1"/>
    <property type="molecule type" value="Genomic_DNA"/>
</dbReference>
<organism evidence="16 17">
    <name type="scientific">Marinicella litoralis</name>
    <dbReference type="NCBI Taxonomy" id="644220"/>
    <lineage>
        <taxon>Bacteria</taxon>
        <taxon>Pseudomonadati</taxon>
        <taxon>Pseudomonadota</taxon>
        <taxon>Gammaproteobacteria</taxon>
        <taxon>Lysobacterales</taxon>
        <taxon>Marinicellaceae</taxon>
        <taxon>Marinicella</taxon>
    </lineage>
</organism>
<dbReference type="Gene3D" id="1.10.340.30">
    <property type="entry name" value="Hypothetical protein, domain 2"/>
    <property type="match status" value="1"/>
</dbReference>
<comment type="cofactor">
    <cofactor evidence="2">
        <name>[4Fe-4S] cluster</name>
        <dbReference type="ChEBI" id="CHEBI:49883"/>
    </cofactor>
</comment>
<dbReference type="SUPFAM" id="SSF55811">
    <property type="entry name" value="Nudix"/>
    <property type="match status" value="1"/>
</dbReference>
<dbReference type="InterPro" id="IPR015797">
    <property type="entry name" value="NUDIX_hydrolase-like_dom_sf"/>
</dbReference>
<evidence type="ECO:0000256" key="4">
    <source>
        <dbReference type="ARBA" id="ARBA00008343"/>
    </source>
</evidence>
<dbReference type="SMART" id="SM00478">
    <property type="entry name" value="ENDO3c"/>
    <property type="match status" value="1"/>
</dbReference>
<keyword evidence="12" id="KW-0411">Iron-sulfur</keyword>
<dbReference type="GO" id="GO:0051539">
    <property type="term" value="F:4 iron, 4 sulfur cluster binding"/>
    <property type="evidence" value="ECO:0007669"/>
    <property type="project" value="UniProtKB-KW"/>
</dbReference>
<dbReference type="InterPro" id="IPR029119">
    <property type="entry name" value="MutY_C"/>
</dbReference>
<keyword evidence="13" id="KW-0234">DNA repair</keyword>
<dbReference type="RefSeq" id="WP_162846693.1">
    <property type="nucleotide sequence ID" value="NZ_NIHB01000001.1"/>
</dbReference>
<evidence type="ECO:0000256" key="5">
    <source>
        <dbReference type="ARBA" id="ARBA00012045"/>
    </source>
</evidence>
<dbReference type="InterPro" id="IPR004036">
    <property type="entry name" value="Endonuclease-III-like_CS2"/>
</dbReference>
<dbReference type="Pfam" id="PF00730">
    <property type="entry name" value="HhH-GPD"/>
    <property type="match status" value="1"/>
</dbReference>
<keyword evidence="9" id="KW-0227">DNA damage</keyword>
<dbReference type="Proteomes" id="UP000295724">
    <property type="component" value="Unassembled WGS sequence"/>
</dbReference>
<evidence type="ECO:0000256" key="3">
    <source>
        <dbReference type="ARBA" id="ARBA00002933"/>
    </source>
</evidence>
<dbReference type="GO" id="GO:0006298">
    <property type="term" value="P:mismatch repair"/>
    <property type="evidence" value="ECO:0007669"/>
    <property type="project" value="TreeGrafter"/>
</dbReference>
<name>A0A4R6XXF9_9GAMM</name>
<dbReference type="EC" id="3.2.2.31" evidence="5"/>
<evidence type="ECO:0000256" key="9">
    <source>
        <dbReference type="ARBA" id="ARBA00022763"/>
    </source>
</evidence>
<comment type="caution">
    <text evidence="16">The sequence shown here is derived from an EMBL/GenBank/DDBJ whole genome shotgun (WGS) entry which is preliminary data.</text>
</comment>
<comment type="function">
    <text evidence="3">Adenine glycosylase active on G-A mispairs. MutY also corrects error-prone DNA synthesis past GO lesions which are due to the oxidatively damaged form of guanine: 7,8-dihydro-8-oxoguanine (8-oxo-dGTP).</text>
</comment>
<keyword evidence="7" id="KW-0004">4Fe-4S</keyword>
<comment type="catalytic activity">
    <reaction evidence="1">
        <text>Hydrolyzes free adenine bases from 7,8-dihydro-8-oxoguanine:adenine mismatched double-stranded DNA, leaving an apurinic site.</text>
        <dbReference type="EC" id="3.2.2.31"/>
    </reaction>
</comment>
<dbReference type="SUPFAM" id="SSF48150">
    <property type="entry name" value="DNA-glycosylase"/>
    <property type="match status" value="1"/>
</dbReference>
<dbReference type="GO" id="GO:0032357">
    <property type="term" value="F:oxidized purine DNA binding"/>
    <property type="evidence" value="ECO:0007669"/>
    <property type="project" value="TreeGrafter"/>
</dbReference>
<evidence type="ECO:0000256" key="6">
    <source>
        <dbReference type="ARBA" id="ARBA00022023"/>
    </source>
</evidence>
<dbReference type="AlphaFoldDB" id="A0A4R6XXF9"/>
<feature type="domain" description="HhH-GPD" evidence="15">
    <location>
        <begin position="40"/>
        <end position="191"/>
    </location>
</feature>
<dbReference type="Gene3D" id="1.10.1670.10">
    <property type="entry name" value="Helix-hairpin-Helix base-excision DNA repair enzymes (C-terminal)"/>
    <property type="match status" value="1"/>
</dbReference>
<dbReference type="NCBIfam" id="TIGR01084">
    <property type="entry name" value="mutY"/>
    <property type="match status" value="1"/>
</dbReference>
<comment type="similarity">
    <text evidence="4">Belongs to the Nth/MutY family.</text>
</comment>
<evidence type="ECO:0000256" key="2">
    <source>
        <dbReference type="ARBA" id="ARBA00001966"/>
    </source>
</evidence>
<keyword evidence="10" id="KW-0378">Hydrolase</keyword>
<dbReference type="CDD" id="cd00056">
    <property type="entry name" value="ENDO3c"/>
    <property type="match status" value="1"/>
</dbReference>
<evidence type="ECO:0000256" key="7">
    <source>
        <dbReference type="ARBA" id="ARBA00022485"/>
    </source>
</evidence>
<gene>
    <name evidence="16" type="ORF">C8D91_0008</name>
</gene>
<dbReference type="GO" id="GO:0000701">
    <property type="term" value="F:purine-specific mismatch base pair DNA N-glycosylase activity"/>
    <property type="evidence" value="ECO:0007669"/>
    <property type="project" value="UniProtKB-EC"/>
</dbReference>
<evidence type="ECO:0000256" key="1">
    <source>
        <dbReference type="ARBA" id="ARBA00000843"/>
    </source>
</evidence>
<dbReference type="FunFam" id="1.10.340.30:FF:000002">
    <property type="entry name" value="Adenine DNA glycosylase"/>
    <property type="match status" value="1"/>
</dbReference>
<keyword evidence="11" id="KW-0408">Iron</keyword>
<accession>A0A4R6XXF9</accession>
<dbReference type="GO" id="GO:0035485">
    <property type="term" value="F:adenine/guanine mispair binding"/>
    <property type="evidence" value="ECO:0007669"/>
    <property type="project" value="TreeGrafter"/>
</dbReference>
<dbReference type="PROSITE" id="PS01155">
    <property type="entry name" value="ENDONUCLEASE_III_2"/>
    <property type="match status" value="1"/>
</dbReference>
<evidence type="ECO:0000313" key="17">
    <source>
        <dbReference type="Proteomes" id="UP000295724"/>
    </source>
</evidence>
<sequence>MKFSTKVVNWYQAHGRKNLPWQSQDHSKVSPYHVWLSEIMLQQTQVIKVMTYFDRFIEALPTLEKLANADEQAVLSLWSGLGYYNRAKNLHKTAIICQQEHQGKLPNDLSQLMALPGIGRSTAAAIMSLAFDQAEPIMDGNVKRVFARHFLVSGEPNKSSTMQQLWQLAEKHRETREPAAYTQGLMDLGAKICIKHQPKCQQCPVMQSCQARDQGVIELYPEKKRKVIQQEVNLFCLLSVRNNQVALLPRKSAGIWPNLWFLPTFDSVDSLNAIHAGAEAQFSLTHKLTHRILHLHIYRASGPIQSTDLAWVERDLLSERPHPKALTHILDQYDNHQLH</sequence>
<dbReference type="GO" id="GO:0006284">
    <property type="term" value="P:base-excision repair"/>
    <property type="evidence" value="ECO:0007669"/>
    <property type="project" value="InterPro"/>
</dbReference>
<keyword evidence="14" id="KW-0326">Glycosidase</keyword>
<dbReference type="InterPro" id="IPR005760">
    <property type="entry name" value="A/G_AdeGlyc_MutY"/>
</dbReference>
<evidence type="ECO:0000256" key="11">
    <source>
        <dbReference type="ARBA" id="ARBA00023004"/>
    </source>
</evidence>
<dbReference type="InterPro" id="IPR023170">
    <property type="entry name" value="HhH_base_excis_C"/>
</dbReference>
<dbReference type="PANTHER" id="PTHR42944">
    <property type="entry name" value="ADENINE DNA GLYCOSYLASE"/>
    <property type="match status" value="1"/>
</dbReference>
<evidence type="ECO:0000256" key="8">
    <source>
        <dbReference type="ARBA" id="ARBA00022723"/>
    </source>
</evidence>
<reference evidence="16 17" key="1">
    <citation type="submission" date="2019-03" db="EMBL/GenBank/DDBJ databases">
        <title>Genomic Encyclopedia of Type Strains, Phase IV (KMG-IV): sequencing the most valuable type-strain genomes for metagenomic binning, comparative biology and taxonomic classification.</title>
        <authorList>
            <person name="Goeker M."/>
        </authorList>
    </citation>
    <scope>NUCLEOTIDE SEQUENCE [LARGE SCALE GENOMIC DNA]</scope>
    <source>
        <strain evidence="16 17">DSM 25488</strain>
    </source>
</reference>
<evidence type="ECO:0000256" key="10">
    <source>
        <dbReference type="ARBA" id="ARBA00022801"/>
    </source>
</evidence>
<evidence type="ECO:0000256" key="13">
    <source>
        <dbReference type="ARBA" id="ARBA00023204"/>
    </source>
</evidence>
<protein>
    <recommendedName>
        <fullName evidence="6">Adenine DNA glycosylase</fullName>
        <ecNumber evidence="5">3.2.2.31</ecNumber>
    </recommendedName>
</protein>
<evidence type="ECO:0000256" key="14">
    <source>
        <dbReference type="ARBA" id="ARBA00023295"/>
    </source>
</evidence>
<dbReference type="PANTHER" id="PTHR42944:SF1">
    <property type="entry name" value="ADENINE DNA GLYCOSYLASE"/>
    <property type="match status" value="1"/>
</dbReference>
<evidence type="ECO:0000313" key="16">
    <source>
        <dbReference type="EMBL" id="TDR23150.1"/>
    </source>
</evidence>
<evidence type="ECO:0000259" key="15">
    <source>
        <dbReference type="SMART" id="SM00478"/>
    </source>
</evidence>
<dbReference type="Pfam" id="PF14815">
    <property type="entry name" value="NUDIX_4"/>
    <property type="match status" value="1"/>
</dbReference>
<evidence type="ECO:0000256" key="12">
    <source>
        <dbReference type="ARBA" id="ARBA00023014"/>
    </source>
</evidence>
<dbReference type="InterPro" id="IPR011257">
    <property type="entry name" value="DNA_glycosylase"/>
</dbReference>
<keyword evidence="17" id="KW-1185">Reference proteome</keyword>
<dbReference type="InterPro" id="IPR000445">
    <property type="entry name" value="HhH_motif"/>
</dbReference>
<dbReference type="GO" id="GO:0046872">
    <property type="term" value="F:metal ion binding"/>
    <property type="evidence" value="ECO:0007669"/>
    <property type="project" value="UniProtKB-KW"/>
</dbReference>
<dbReference type="InterPro" id="IPR044298">
    <property type="entry name" value="MIG/MutY"/>
</dbReference>
<proteinExistence type="inferred from homology"/>
<dbReference type="InterPro" id="IPR003265">
    <property type="entry name" value="HhH-GPD_domain"/>
</dbReference>